<keyword evidence="2" id="KW-1185">Reference proteome</keyword>
<organism evidence="1 2">
    <name type="scientific">Extremus antarcticus</name>
    <dbReference type="NCBI Taxonomy" id="702011"/>
    <lineage>
        <taxon>Eukaryota</taxon>
        <taxon>Fungi</taxon>
        <taxon>Dikarya</taxon>
        <taxon>Ascomycota</taxon>
        <taxon>Pezizomycotina</taxon>
        <taxon>Dothideomycetes</taxon>
        <taxon>Dothideomycetidae</taxon>
        <taxon>Mycosphaerellales</taxon>
        <taxon>Extremaceae</taxon>
        <taxon>Extremus</taxon>
    </lineage>
</organism>
<dbReference type="EMBL" id="JAWDJX010000015">
    <property type="protein sequence ID" value="KAK3053604.1"/>
    <property type="molecule type" value="Genomic_DNA"/>
</dbReference>
<reference evidence="1" key="1">
    <citation type="submission" date="2023-04" db="EMBL/GenBank/DDBJ databases">
        <title>Black Yeasts Isolated from many extreme environments.</title>
        <authorList>
            <person name="Coleine C."/>
            <person name="Stajich J.E."/>
            <person name="Selbmann L."/>
        </authorList>
    </citation>
    <scope>NUCLEOTIDE SEQUENCE</scope>
    <source>
        <strain evidence="1">CCFEE 5312</strain>
    </source>
</reference>
<comment type="caution">
    <text evidence="1">The sequence shown here is derived from an EMBL/GenBank/DDBJ whole genome shotgun (WGS) entry which is preliminary data.</text>
</comment>
<dbReference type="PANTHER" id="PTHR42085">
    <property type="entry name" value="F-BOX DOMAIN-CONTAINING PROTEIN"/>
    <property type="match status" value="1"/>
</dbReference>
<sequence>MEHSPLNKMPAEIRNQIIEQVLLNAVPLRMRFSQPWPRYIGDYRYVYEHRYYCILKAQNDQNVDNHHNHIRALTQTCRQLRSETQGMFFSINKFIVDLQQLAETPYEGSGHKGDGMLDPVRDILALLPQSGEVHELEVVYKFMYHDDVLVRLIQSVAAATRHRARRVVFTLATKDAQGLVAQHENKVKIRIDLSRFVESCREGTQILLKFPSSLPPNANPWPLVASARMLEEWAQPTLKHKRMLAHMRKMALK</sequence>
<evidence type="ECO:0000313" key="2">
    <source>
        <dbReference type="Proteomes" id="UP001271007"/>
    </source>
</evidence>
<accession>A0AAJ0G8R1</accession>
<proteinExistence type="predicted"/>
<gene>
    <name evidence="1" type="ORF">LTR09_005348</name>
</gene>
<dbReference type="AlphaFoldDB" id="A0AAJ0G8R1"/>
<evidence type="ECO:0000313" key="1">
    <source>
        <dbReference type="EMBL" id="KAK3053604.1"/>
    </source>
</evidence>
<name>A0AAJ0G8R1_9PEZI</name>
<dbReference type="InterPro" id="IPR038883">
    <property type="entry name" value="AN11006-like"/>
</dbReference>
<dbReference type="Proteomes" id="UP001271007">
    <property type="component" value="Unassembled WGS sequence"/>
</dbReference>
<dbReference type="PANTHER" id="PTHR42085:SF1">
    <property type="entry name" value="F-BOX DOMAIN-CONTAINING PROTEIN"/>
    <property type="match status" value="1"/>
</dbReference>
<protein>
    <submittedName>
        <fullName evidence="1">Uncharacterized protein</fullName>
    </submittedName>
</protein>